<sequence>MKKICFFLLAQISIFTWAQKVDTLSLATEKIRSINLPDTLREISALEFDDRSTETQPLFWGLNDSQNKNEIYLFDGNNGKIVQTLILEGADNFDWEEITQDENFLYIGDFGNNLGSRQNLSIFMIEKKDIDPKKEIQKISYTTLSFYYPEQTSYQIKNRANNFDLEAFFAYNGKLHLFTKEWESLQTTHYTIDPKITTKQAAKKIETFPINYLVTAAFISEHQETAGVYLLGYTKEGIAFLNWFTIPENSEKFFSADRIISLPLGFVVDWGQLEGVSVNPQRKEICVSGEEINYKGLSAKQQMHCFPAEIVIK</sequence>
<accession>F0P124</accession>
<protein>
    <recommendedName>
        <fullName evidence="4">T9SS C-terminal target domain-containing protein</fullName>
    </recommendedName>
</protein>
<evidence type="ECO:0008006" key="4">
    <source>
        <dbReference type="Google" id="ProtNLM"/>
    </source>
</evidence>
<dbReference type="HOGENOM" id="CLU_058234_2_1_10"/>
<gene>
    <name evidence="2" type="ordered locus">Weevi_1923</name>
</gene>
<reference evidence="3" key="2">
    <citation type="journal article" date="2011" name="Stand. Genomic Sci.">
        <title>Complete genome sequence of Weeksella virosa type strain (9751T).</title>
        <authorList>
            <person name="Lang E."/>
            <person name="Teshima H."/>
            <person name="Lucas S."/>
            <person name="Lapidus A."/>
            <person name="Hammon N."/>
            <person name="Deshpande S."/>
            <person name="Nolan M."/>
            <person name="Cheng J."/>
            <person name="Pitluck S."/>
            <person name="Liolios K."/>
            <person name="Pagani I."/>
            <person name="Mikhailova N."/>
            <person name="Ivanova N."/>
            <person name="Mavromatis K."/>
            <person name="Pati A."/>
            <person name="Tapia R."/>
            <person name="Han C."/>
            <person name="Goodwin L."/>
            <person name="Chen A."/>
            <person name="Palaniappan K."/>
            <person name="Land M."/>
            <person name="Hauser L."/>
            <person name="Chang Y."/>
            <person name="Jeffries C."/>
            <person name="Brambilla E."/>
            <person name="Kopitz M."/>
            <person name="Rohde M."/>
            <person name="Goker M."/>
            <person name="Tindall B."/>
            <person name="Detter J."/>
            <person name="Woyke T."/>
            <person name="Bristow J."/>
            <person name="Eisen J."/>
            <person name="Markowitz V."/>
            <person name="Hugenholtz P."/>
            <person name="Klenk H."/>
            <person name="Kyrpides N."/>
        </authorList>
    </citation>
    <scope>NUCLEOTIDE SEQUENCE [LARGE SCALE GENOMIC DNA]</scope>
    <source>
        <strain evidence="3">ATCC 43766 / DSM 16922 / JCM 21250 / NBRC 16016 / NCTC 11634 / CL345/78</strain>
    </source>
</reference>
<dbReference type="AlphaFoldDB" id="F0P124"/>
<dbReference type="EMBL" id="CP002455">
    <property type="protein sequence ID" value="ADX68608.1"/>
    <property type="molecule type" value="Genomic_DNA"/>
</dbReference>
<keyword evidence="3" id="KW-1185">Reference proteome</keyword>
<feature type="chain" id="PRO_5003253673" description="T9SS C-terminal target domain-containing protein" evidence="1">
    <location>
        <begin position="19"/>
        <end position="313"/>
    </location>
</feature>
<evidence type="ECO:0000313" key="3">
    <source>
        <dbReference type="Proteomes" id="UP000008641"/>
    </source>
</evidence>
<feature type="signal peptide" evidence="1">
    <location>
        <begin position="1"/>
        <end position="18"/>
    </location>
</feature>
<dbReference type="RefSeq" id="WP_013598997.1">
    <property type="nucleotide sequence ID" value="NC_015144.1"/>
</dbReference>
<reference evidence="2 3" key="1">
    <citation type="journal article" date="2011" name="Stand. Genomic Sci.">
        <title>Complete genome sequence of Weeksella virosa type strain (9751).</title>
        <authorList>
            <person name="Lang E."/>
            <person name="Teshima H."/>
            <person name="Lucas S."/>
            <person name="Lapidus A."/>
            <person name="Hammon N."/>
            <person name="Deshpande S."/>
            <person name="Nolan M."/>
            <person name="Cheng J.F."/>
            <person name="Pitluck S."/>
            <person name="Liolios K."/>
            <person name="Pagani I."/>
            <person name="Mikhailova N."/>
            <person name="Ivanova N."/>
            <person name="Mavromatis K."/>
            <person name="Pati A."/>
            <person name="Tapia R."/>
            <person name="Han C."/>
            <person name="Goodwin L."/>
            <person name="Chen A."/>
            <person name="Palaniappan K."/>
            <person name="Land M."/>
            <person name="Hauser L."/>
            <person name="Chang Y.J."/>
            <person name="Jeffries C.D."/>
            <person name="Brambilla E.M."/>
            <person name="Kopitz M."/>
            <person name="Rohde M."/>
            <person name="Goker M."/>
            <person name="Tindall B.J."/>
            <person name="Detter J.C."/>
            <person name="Woyke T."/>
            <person name="Bristow J."/>
            <person name="Eisen J.A."/>
            <person name="Markowitz V."/>
            <person name="Hugenholtz P."/>
            <person name="Klenk H.P."/>
            <person name="Kyrpides N.C."/>
        </authorList>
    </citation>
    <scope>NUCLEOTIDE SEQUENCE [LARGE SCALE GENOMIC DNA]</scope>
    <source>
        <strain evidence="3">ATCC 43766 / DSM 16922 / JCM 21250 / NBRC 16016 / NCTC 11634 / CL345/78</strain>
    </source>
</reference>
<dbReference type="STRING" id="865938.Weevi_1923"/>
<dbReference type="eggNOG" id="COG3386">
    <property type="taxonomic scope" value="Bacteria"/>
</dbReference>
<evidence type="ECO:0000313" key="2">
    <source>
        <dbReference type="EMBL" id="ADX68608.1"/>
    </source>
</evidence>
<organism evidence="2 3">
    <name type="scientific">Weeksella virosa (strain ATCC 43766 / DSM 16922 / JCM 21250 / CCUG 30538 / CDC 9751 / IAM 14551 / NBRC 16016 / NCTC 11634 / CL345/78)</name>
    <dbReference type="NCBI Taxonomy" id="865938"/>
    <lineage>
        <taxon>Bacteria</taxon>
        <taxon>Pseudomonadati</taxon>
        <taxon>Bacteroidota</taxon>
        <taxon>Flavobacteriia</taxon>
        <taxon>Flavobacteriales</taxon>
        <taxon>Weeksellaceae</taxon>
        <taxon>Weeksella</taxon>
    </lineage>
</organism>
<dbReference type="KEGG" id="wvi:Weevi_1923"/>
<keyword evidence="1" id="KW-0732">Signal</keyword>
<evidence type="ECO:0000256" key="1">
    <source>
        <dbReference type="SAM" id="SignalP"/>
    </source>
</evidence>
<proteinExistence type="predicted"/>
<name>F0P124_WEEVC</name>
<dbReference type="OrthoDB" id="9798438at2"/>
<dbReference type="Proteomes" id="UP000008641">
    <property type="component" value="Chromosome"/>
</dbReference>